<accession>A0ABP2YKM7</accession>
<comment type="caution">
    <text evidence="2">The sequence shown here is derived from an EMBL/GenBank/DDBJ whole genome shotgun (WGS) entry which is preliminary data.</text>
</comment>
<feature type="transmembrane region" description="Helical" evidence="1">
    <location>
        <begin position="188"/>
        <end position="211"/>
    </location>
</feature>
<reference evidence="2 3" key="1">
    <citation type="submission" date="2013-08" db="EMBL/GenBank/DDBJ databases">
        <authorList>
            <person name="Durkin A.S."/>
            <person name="Haft D.R."/>
            <person name="McCorrison J."/>
            <person name="Torralba M."/>
            <person name="Gillis M."/>
            <person name="Haft D.H."/>
            <person name="Methe B."/>
            <person name="Sutton G."/>
            <person name="Nelson K.E."/>
        </authorList>
    </citation>
    <scope>NUCLEOTIDE SEQUENCE [LARGE SCALE GENOMIC DNA]</scope>
    <source>
        <strain evidence="2 3">ATCC 35536</strain>
    </source>
</reference>
<organism evidence="2 3">
    <name type="scientific">Treponema socranskii subsp. socranskii VPI DR56BR1116 = ATCC 35536</name>
    <dbReference type="NCBI Taxonomy" id="1125725"/>
    <lineage>
        <taxon>Bacteria</taxon>
        <taxon>Pseudomonadati</taxon>
        <taxon>Spirochaetota</taxon>
        <taxon>Spirochaetia</taxon>
        <taxon>Spirochaetales</taxon>
        <taxon>Treponemataceae</taxon>
        <taxon>Treponema</taxon>
    </lineage>
</organism>
<dbReference type="RefSeq" id="WP_021495660.1">
    <property type="nucleotide sequence ID" value="NZ_AVQI01000059.1"/>
</dbReference>
<keyword evidence="1" id="KW-0472">Membrane</keyword>
<feature type="transmembrane region" description="Helical" evidence="1">
    <location>
        <begin position="89"/>
        <end position="113"/>
    </location>
</feature>
<feature type="transmembrane region" description="Helical" evidence="1">
    <location>
        <begin position="240"/>
        <end position="260"/>
    </location>
</feature>
<dbReference type="EMBL" id="AVQI01000059">
    <property type="protein sequence ID" value="ERK01286.1"/>
    <property type="molecule type" value="Genomic_DNA"/>
</dbReference>
<proteinExistence type="predicted"/>
<sequence length="268" mass="29021">MKKLFNVLKILCIVVLISPLALSWLSPSYFAGFAPQRIVDSGYFTSLVSSFKELSITLAATVLFAMLLSFILGYISVLNMHVGRSFANILNAVESIPAILVALFCYAPVSGYLARHTSAASTMMSLIVFVLAATVTTLPEAVRSIAIPLIDLYNRKYSLSFRSYGFPKMRILAILMTTDLMRSTFRRVAAGILLKTLVLDCSFGFIIQLGFGSYGTPAHLSPGALIAAHRDALFEGGDPILLWIPSAILIAISVAFLIVLNEKEGGNA</sequence>
<protein>
    <submittedName>
        <fullName evidence="2">Membrane protein</fullName>
    </submittedName>
</protein>
<keyword evidence="1" id="KW-0812">Transmembrane</keyword>
<name>A0ABP2YKM7_TRESO</name>
<keyword evidence="3" id="KW-1185">Reference proteome</keyword>
<feature type="transmembrane region" description="Helical" evidence="1">
    <location>
        <begin position="119"/>
        <end position="138"/>
    </location>
</feature>
<keyword evidence="1" id="KW-1133">Transmembrane helix</keyword>
<evidence type="ECO:0000256" key="1">
    <source>
        <dbReference type="SAM" id="Phobius"/>
    </source>
</evidence>
<gene>
    <name evidence="2" type="ORF">HMPREF0860_1976</name>
</gene>
<feature type="transmembrane region" description="Helical" evidence="1">
    <location>
        <begin position="54"/>
        <end position="77"/>
    </location>
</feature>
<evidence type="ECO:0000313" key="2">
    <source>
        <dbReference type="EMBL" id="ERK01286.1"/>
    </source>
</evidence>
<evidence type="ECO:0000313" key="3">
    <source>
        <dbReference type="Proteomes" id="UP000016646"/>
    </source>
</evidence>
<dbReference type="Proteomes" id="UP000016646">
    <property type="component" value="Unassembled WGS sequence"/>
</dbReference>